<name>A0ABR5MEZ4_9BACI</name>
<protein>
    <submittedName>
        <fullName evidence="3">Molecular chaperone Tir</fullName>
    </submittedName>
</protein>
<feature type="domain" description="TIR" evidence="2">
    <location>
        <begin position="108"/>
        <end position="241"/>
    </location>
</feature>
<proteinExistence type="predicted"/>
<feature type="coiled-coil region" evidence="1">
    <location>
        <begin position="2"/>
        <end position="87"/>
    </location>
</feature>
<feature type="non-terminal residue" evidence="3">
    <location>
        <position position="1"/>
    </location>
</feature>
<dbReference type="SUPFAM" id="SSF52200">
    <property type="entry name" value="Toll/Interleukin receptor TIR domain"/>
    <property type="match status" value="1"/>
</dbReference>
<dbReference type="RefSeq" id="WP_128715752.1">
    <property type="nucleotide sequence ID" value="NZ_LGTK01000169.1"/>
</dbReference>
<keyword evidence="4" id="KW-1185">Reference proteome</keyword>
<evidence type="ECO:0000259" key="2">
    <source>
        <dbReference type="PROSITE" id="PS50104"/>
    </source>
</evidence>
<dbReference type="SMART" id="SM00255">
    <property type="entry name" value="TIR"/>
    <property type="match status" value="1"/>
</dbReference>
<dbReference type="Pfam" id="PF13676">
    <property type="entry name" value="TIR_2"/>
    <property type="match status" value="1"/>
</dbReference>
<dbReference type="Proteomes" id="UP000037854">
    <property type="component" value="Unassembled WGS sequence"/>
</dbReference>
<sequence length="243" mass="28144">PKNTSQSMLKTKLRQIENLEKENASLSKQLADLSKKLADKNKDLYRYSTKLQQEEDRERKMMIDAEKKREREQLEHQRRLTQELELQRNIVNQLNGSTNQEIKDFQAKAYDFFISHASDDKDEFVRPLAEELNKMGLEVWYDEFTLKVGDSLRRSIDQGLAAARFGIVVLSSSFFKKNWTQYELDGLVAREIQGNKIILPIWHKISKSELMSYSPSLADKVALNSSLLSIEEIAKELSEVVGD</sequence>
<dbReference type="InterPro" id="IPR000157">
    <property type="entry name" value="TIR_dom"/>
</dbReference>
<dbReference type="PROSITE" id="PS50104">
    <property type="entry name" value="TIR"/>
    <property type="match status" value="1"/>
</dbReference>
<organism evidence="3 4">
    <name type="scientific">Oceanobacillus caeni</name>
    <dbReference type="NCBI Taxonomy" id="405946"/>
    <lineage>
        <taxon>Bacteria</taxon>
        <taxon>Bacillati</taxon>
        <taxon>Bacillota</taxon>
        <taxon>Bacilli</taxon>
        <taxon>Bacillales</taxon>
        <taxon>Bacillaceae</taxon>
        <taxon>Oceanobacillus</taxon>
    </lineage>
</organism>
<keyword evidence="1" id="KW-0175">Coiled coil</keyword>
<dbReference type="Gene3D" id="3.40.50.10140">
    <property type="entry name" value="Toll/interleukin-1 receptor homology (TIR) domain"/>
    <property type="match status" value="1"/>
</dbReference>
<gene>
    <name evidence="3" type="ORF">AFL42_17880</name>
</gene>
<evidence type="ECO:0000313" key="4">
    <source>
        <dbReference type="Proteomes" id="UP000037854"/>
    </source>
</evidence>
<accession>A0ABR5MEZ4</accession>
<dbReference type="EMBL" id="LGTK01000169">
    <property type="protein sequence ID" value="KPH67019.1"/>
    <property type="molecule type" value="Genomic_DNA"/>
</dbReference>
<comment type="caution">
    <text evidence="3">The sequence shown here is derived from an EMBL/GenBank/DDBJ whole genome shotgun (WGS) entry which is preliminary data.</text>
</comment>
<dbReference type="InterPro" id="IPR035897">
    <property type="entry name" value="Toll_tir_struct_dom_sf"/>
</dbReference>
<reference evidence="3 4" key="1">
    <citation type="submission" date="2015-07" db="EMBL/GenBank/DDBJ databases">
        <title>High-quality draft genome sequence of Oceanobacillus caeni HM6, a bacillus isolated from a human feces.</title>
        <authorList>
            <person name="Kumar J."/>
            <person name="Verma M.K."/>
            <person name="Pandey R."/>
            <person name="Bhambi M."/>
            <person name="Chauhan N."/>
        </authorList>
    </citation>
    <scope>NUCLEOTIDE SEQUENCE [LARGE SCALE GENOMIC DNA]</scope>
    <source>
        <strain evidence="3 4">HM6</strain>
    </source>
</reference>
<evidence type="ECO:0000256" key="1">
    <source>
        <dbReference type="SAM" id="Coils"/>
    </source>
</evidence>
<evidence type="ECO:0000313" key="3">
    <source>
        <dbReference type="EMBL" id="KPH67019.1"/>
    </source>
</evidence>